<keyword evidence="2" id="KW-0808">Transferase</keyword>
<protein>
    <submittedName>
        <fullName evidence="6">Putative DNA methylase</fullName>
    </submittedName>
</protein>
<keyword evidence="1 6" id="KW-0489">Methyltransferase</keyword>
<dbReference type="EMBL" id="AP010805">
    <property type="protein sequence ID" value="BAI99006.1"/>
    <property type="molecule type" value="Genomic_DNA"/>
</dbReference>
<dbReference type="InterPro" id="IPR029063">
    <property type="entry name" value="SAM-dependent_MTases_sf"/>
</dbReference>
<proteinExistence type="predicted"/>
<evidence type="ECO:0000256" key="1">
    <source>
        <dbReference type="ARBA" id="ARBA00022603"/>
    </source>
</evidence>
<sequence length="800" mass="86373">MLHAAPSTRVIRHAHVFCGLGAGARGFNMAKARVGNVVARFLCTGGIDVDAGAIRNFERLTGTPGTVMDLFSREQYRAFHGHEPPPGWREATPADVWRALVGADGIRPDVIFLSAPCKGFSGLLSSKQALTERYQALNALTLRGVWLICEAFKDGPIPIILFENVPRIQTRGRALLDHISAILRAYRYNIAETVHDCGELGGLAQSRKRFLLIARQREIIPNFIYEPEKKRLRGVGEVIGKLPLPGDPVAGAMHRIPMLQWKTWLRLALVPAGRDWRALNELAVVDGVLRDYGIVPDRPLRENALGVMDWADTAGVVIGNQRSPLHGRHSVADPRPHSADWNSDVLGVRTWSDASGTVPGRSGPTNGAHSVADPRYAARDRASTLGVRAWTETAGTVQGESYPTNGSFSVADPRPAYGISTHRHVLGVNPWTRASYTIIGSAKPSSGSFAVADPRIAGHPKSVQMGVRPWTKPAGVVTGSMVAGGGPNSVADPRISASPRFNNIYRVVAFNAATPSVADPRMETRDYKTTKYKITPWSGQTRTVIGASTTGDGAYAVADPRTGYGPNSHRNKMRVVSAEAPAPTVTGSDRVGSGALSVADPRPLGLNSPGRDGYATQGHYGVVGWGDRSYAVPAYAKYDRGHWSVADPRHEEGNPSCDDGPSPSLPAPDDRLVARIIALDGTWHRPFTTLDLAALQSIVDPEAIFYQDRDGVWHARMPFDLESESDSEKREWIGNAVPSESAAEIGSVIGEAILLAEMGETFTLSEKTIWVSPVRVALAVDSWQAATDLDGMGDIMRLVQ</sequence>
<dbReference type="SUPFAM" id="SSF53335">
    <property type="entry name" value="S-adenosyl-L-methionine-dependent methyltransferases"/>
    <property type="match status" value="1"/>
</dbReference>
<dbReference type="GO" id="GO:0032259">
    <property type="term" value="P:methylation"/>
    <property type="evidence" value="ECO:0007669"/>
    <property type="project" value="UniProtKB-KW"/>
</dbReference>
<dbReference type="Gene3D" id="3.40.50.150">
    <property type="entry name" value="Vaccinia Virus protein VP39"/>
    <property type="match status" value="1"/>
</dbReference>
<dbReference type="REBASE" id="28347">
    <property type="entry name" value="M.SjaUTORF540P"/>
</dbReference>
<evidence type="ECO:0000256" key="5">
    <source>
        <dbReference type="SAM" id="MobiDB-lite"/>
    </source>
</evidence>
<organism evidence="6 7">
    <name type="scientific">Sphingobium indicum (strain DSM 16413 / CCM 7287 / MTCC 6362 / UT26 / NBRC 101211 / UT26S)</name>
    <name type="common">Sphingobium japonicum</name>
    <dbReference type="NCBI Taxonomy" id="452662"/>
    <lineage>
        <taxon>Bacteria</taxon>
        <taxon>Pseudomonadati</taxon>
        <taxon>Pseudomonadota</taxon>
        <taxon>Alphaproteobacteria</taxon>
        <taxon>Sphingomonadales</taxon>
        <taxon>Sphingomonadaceae</taxon>
        <taxon>Sphingobium</taxon>
    </lineage>
</organism>
<dbReference type="AlphaFoldDB" id="D4Z8S4"/>
<comment type="catalytic activity">
    <reaction evidence="4">
        <text>a 2'-deoxycytidine in DNA + S-adenosyl-L-methionine = a 5-methyl-2'-deoxycytidine in DNA + S-adenosyl-L-homocysteine + H(+)</text>
        <dbReference type="Rhea" id="RHEA:13681"/>
        <dbReference type="Rhea" id="RHEA-COMP:11369"/>
        <dbReference type="Rhea" id="RHEA-COMP:11370"/>
        <dbReference type="ChEBI" id="CHEBI:15378"/>
        <dbReference type="ChEBI" id="CHEBI:57856"/>
        <dbReference type="ChEBI" id="CHEBI:59789"/>
        <dbReference type="ChEBI" id="CHEBI:85452"/>
        <dbReference type="ChEBI" id="CHEBI:85454"/>
        <dbReference type="EC" id="2.1.1.37"/>
    </reaction>
</comment>
<feature type="region of interest" description="Disordered" evidence="5">
    <location>
        <begin position="580"/>
        <end position="611"/>
    </location>
</feature>
<dbReference type="RefSeq" id="WP_013041597.1">
    <property type="nucleotide sequence ID" value="NC_014007.1"/>
</dbReference>
<evidence type="ECO:0000313" key="6">
    <source>
        <dbReference type="EMBL" id="BAI99006.1"/>
    </source>
</evidence>
<gene>
    <name evidence="6" type="ordered locus">SJA_P1-00540</name>
</gene>
<reference evidence="6 7" key="1">
    <citation type="journal article" date="2010" name="J. Bacteriol.">
        <title>Complete genome sequence of the representative gamma-hexachlorocyclohexane-degrading bacterium Sphingobium japonicum UT26.</title>
        <authorList>
            <person name="Nagata Y."/>
            <person name="Ohtsubo Y."/>
            <person name="Endo R."/>
            <person name="Ichikawa N."/>
            <person name="Ankai A."/>
            <person name="Oguchi A."/>
            <person name="Fukui S."/>
            <person name="Fujita N."/>
            <person name="Tsuda M."/>
        </authorList>
    </citation>
    <scope>NUCLEOTIDE SEQUENCE [LARGE SCALE GENOMIC DNA]</scope>
    <source>
        <strain evidence="7">DSM 16413 / CCM 7287 / MTCC 6362 / UT26 / NBRC 101211 / UT26S</strain>
        <plasmid evidence="6 7">pCHQ1</plasmid>
    </source>
</reference>
<dbReference type="GeneID" id="29275627"/>
<keyword evidence="7" id="KW-1185">Reference proteome</keyword>
<dbReference type="GO" id="GO:0003886">
    <property type="term" value="F:DNA (cytosine-5-)-methyltransferase activity"/>
    <property type="evidence" value="ECO:0007669"/>
    <property type="project" value="UniProtKB-EC"/>
</dbReference>
<name>D4Z8S4_SPHIU</name>
<dbReference type="Proteomes" id="UP000007753">
    <property type="component" value="Plasmid pCHQ1"/>
</dbReference>
<dbReference type="GO" id="GO:0009307">
    <property type="term" value="P:DNA restriction-modification system"/>
    <property type="evidence" value="ECO:0007669"/>
    <property type="project" value="UniProtKB-KW"/>
</dbReference>
<accession>D4Z8S4</accession>
<dbReference type="Pfam" id="PF00145">
    <property type="entry name" value="DNA_methylase"/>
    <property type="match status" value="1"/>
</dbReference>
<keyword evidence="6" id="KW-0614">Plasmid</keyword>
<dbReference type="InterPro" id="IPR001525">
    <property type="entry name" value="C5_MeTfrase"/>
</dbReference>
<dbReference type="KEGG" id="sjp:SJA_P1-00540"/>
<evidence type="ECO:0000256" key="4">
    <source>
        <dbReference type="ARBA" id="ARBA00047422"/>
    </source>
</evidence>
<dbReference type="HOGENOM" id="CLU_028729_0_0_5"/>
<evidence type="ECO:0000256" key="3">
    <source>
        <dbReference type="ARBA" id="ARBA00022747"/>
    </source>
</evidence>
<geneLocation type="plasmid" evidence="6 7">
    <name>pCHQ1</name>
</geneLocation>
<evidence type="ECO:0000313" key="7">
    <source>
        <dbReference type="Proteomes" id="UP000007753"/>
    </source>
</evidence>
<keyword evidence="3" id="KW-0680">Restriction system</keyword>
<feature type="region of interest" description="Disordered" evidence="5">
    <location>
        <begin position="646"/>
        <end position="666"/>
    </location>
</feature>
<evidence type="ECO:0000256" key="2">
    <source>
        <dbReference type="ARBA" id="ARBA00022679"/>
    </source>
</evidence>